<dbReference type="Pfam" id="PF03372">
    <property type="entry name" value="Exo_endo_phos"/>
    <property type="match status" value="1"/>
</dbReference>
<dbReference type="PANTHER" id="PTHR33776:SF4">
    <property type="entry name" value="ENDONUCLEASE_EXONUCLEASE_PHOSPHATASE DOMAIN-CONTAINING PROTEIN"/>
    <property type="match status" value="1"/>
</dbReference>
<proteinExistence type="predicted"/>
<dbReference type="EMBL" id="HBUF01174751">
    <property type="protein sequence ID" value="CAG6653680.1"/>
    <property type="molecule type" value="Transcribed_RNA"/>
</dbReference>
<dbReference type="GO" id="GO:0003824">
    <property type="term" value="F:catalytic activity"/>
    <property type="evidence" value="ECO:0007669"/>
    <property type="project" value="InterPro"/>
</dbReference>
<dbReference type="EMBL" id="HBUF01174750">
    <property type="protein sequence ID" value="CAG6653678.1"/>
    <property type="molecule type" value="Transcribed_RNA"/>
</dbReference>
<dbReference type="InterPro" id="IPR005135">
    <property type="entry name" value="Endo/exonuclease/phosphatase"/>
</dbReference>
<reference evidence="2" key="1">
    <citation type="submission" date="2021-05" db="EMBL/GenBank/DDBJ databases">
        <authorList>
            <person name="Alioto T."/>
            <person name="Alioto T."/>
            <person name="Gomez Garrido J."/>
        </authorList>
    </citation>
    <scope>NUCLEOTIDE SEQUENCE</scope>
</reference>
<evidence type="ECO:0000313" key="2">
    <source>
        <dbReference type="EMBL" id="CAG6653678.1"/>
    </source>
</evidence>
<evidence type="ECO:0000259" key="1">
    <source>
        <dbReference type="Pfam" id="PF03372"/>
    </source>
</evidence>
<feature type="domain" description="Endonuclease/exonuclease/phosphatase" evidence="1">
    <location>
        <begin position="148"/>
        <end position="319"/>
    </location>
</feature>
<dbReference type="SUPFAM" id="SSF56219">
    <property type="entry name" value="DNase I-like"/>
    <property type="match status" value="1"/>
</dbReference>
<dbReference type="Gene3D" id="3.60.10.10">
    <property type="entry name" value="Endonuclease/exonuclease/phosphatase"/>
    <property type="match status" value="1"/>
</dbReference>
<dbReference type="AlphaFoldDB" id="A0A8D8RLJ8"/>
<dbReference type="InterPro" id="IPR036691">
    <property type="entry name" value="Endo/exonu/phosph_ase_sf"/>
</dbReference>
<name>A0A8D8RLJ8_9HEMI</name>
<accession>A0A8D8RLJ8</accession>
<protein>
    <recommendedName>
        <fullName evidence="1">Endonuclease/exonuclease/phosphatase domain-containing protein</fullName>
    </recommendedName>
</protein>
<organism evidence="2">
    <name type="scientific">Cacopsylla melanoneura</name>
    <dbReference type="NCBI Taxonomy" id="428564"/>
    <lineage>
        <taxon>Eukaryota</taxon>
        <taxon>Metazoa</taxon>
        <taxon>Ecdysozoa</taxon>
        <taxon>Arthropoda</taxon>
        <taxon>Hexapoda</taxon>
        <taxon>Insecta</taxon>
        <taxon>Pterygota</taxon>
        <taxon>Neoptera</taxon>
        <taxon>Paraneoptera</taxon>
        <taxon>Hemiptera</taxon>
        <taxon>Sternorrhyncha</taxon>
        <taxon>Psylloidea</taxon>
        <taxon>Psyllidae</taxon>
        <taxon>Psyllinae</taxon>
        <taxon>Cacopsylla</taxon>
    </lineage>
</organism>
<dbReference type="PANTHER" id="PTHR33776">
    <property type="entry name" value="ENDO/EXONUCLEASE/PHOSPHATASE DOMAIN-CONTAINING PROTEIN"/>
    <property type="match status" value="1"/>
</dbReference>
<sequence>MIRIPTPFTYWLPNFTPSQPFNFIQSKYFNPTIPSSSTRVKLNWSTVPALTTYQNGRNSSSKINIYPDQTSGHFQPFYSILPPLDSTSLTQPLSGPTYLVPNFLPPLPKFPFRRSKSQKPPSALTVLHNNIQGLNIQKVPLIETFLSSLNVEHGLNPDILCFSESWLKLESVNFVNIPNFVNVSNYFRLNHIRGGVSIFVRSSLDLVPLSINLHPTDFSFEYCAVSSANLDIAVVCIYKSNNPLSNIDIFFEKLEELLSLLTDYRFLIICGDFNINTLVLNKTQTRLRALLNLFNLKACITSPTRISTIESCIDNIFINFQPKTLINNDFNIFSGLSDHQYSQVISFHTTSNKTEKVFGRTFGSRQINSFIKSLSEIDFSPVFQISNVNDQVNCFYDLFLRPFNLHFPFKISTIGGPKKKKWVTKGIACSCRHKRALFNLCRQTSNPIIHSHYKKYCKILNKVIRQSKRDYTLQAIKSAPKNKKSRVIWNIVRNFSKKNKTHYSQLKLKQEGKLIQNPELVADALNTFWINVADSCFASSSYLPHPPNSCSSLPPNSSSSSSLPPNFGSFVFYFGMQLSNNKTLIFELVPNSIGQKDTLPGEKNSLFTRKQSLLTQG</sequence>